<name>A0A224YBB8_9ACAR</name>
<proteinExistence type="predicted"/>
<accession>A0A224YBB8</accession>
<evidence type="ECO:0000256" key="1">
    <source>
        <dbReference type="SAM" id="SignalP"/>
    </source>
</evidence>
<sequence length="220" mass="25235">MKFHCYVMAAIFSVCCHGQYDLSDRPQEHQDWEKYASELLTGTRSLIVLLSKETRIDRPICWSTKKATNLRVGFHHYLTYFKKDSTGHRKNGTWIKRNTMWYVGPINKEPTILLEASVASGVLDKDVSGDYDLFYANTSCFIMATRPATKDNKLEGNSSLQMLQNNSRCLLWAPEGSTMNMIKDCQRAFWSNCTCFGNHTFRYNETKCKNNVTVGKVAPQ</sequence>
<dbReference type="Gene3D" id="2.40.128.20">
    <property type="match status" value="1"/>
</dbReference>
<evidence type="ECO:0000313" key="2">
    <source>
        <dbReference type="EMBL" id="MAA14998.1"/>
    </source>
</evidence>
<dbReference type="InterPro" id="IPR012674">
    <property type="entry name" value="Calycin"/>
</dbReference>
<feature type="chain" id="PRO_5013008158" evidence="1">
    <location>
        <begin position="19"/>
        <end position="220"/>
    </location>
</feature>
<dbReference type="AlphaFoldDB" id="A0A224YBB8"/>
<reference evidence="2" key="1">
    <citation type="journal article" date="2017" name="Parasit. Vectors">
        <title>Sialotranscriptomics of Rhipicephalus zambeziensis reveals intricate expression profiles of secretory proteins and suggests tight temporal transcriptional regulation during blood-feeding.</title>
        <authorList>
            <person name="de Castro M.H."/>
            <person name="de Klerk D."/>
            <person name="Pienaar R."/>
            <person name="Rees D.J.G."/>
            <person name="Mans B.J."/>
        </authorList>
    </citation>
    <scope>NUCLEOTIDE SEQUENCE</scope>
    <source>
        <tissue evidence="2">Salivary glands</tissue>
    </source>
</reference>
<keyword evidence="1" id="KW-0732">Signal</keyword>
<dbReference type="EMBL" id="GFPF01003852">
    <property type="protein sequence ID" value="MAA14998.1"/>
    <property type="molecule type" value="Transcribed_RNA"/>
</dbReference>
<protein>
    <submittedName>
        <fullName evidence="2">Lipocalin</fullName>
    </submittedName>
</protein>
<organism evidence="2">
    <name type="scientific">Rhipicephalus zambeziensis</name>
    <dbReference type="NCBI Taxonomy" id="60191"/>
    <lineage>
        <taxon>Eukaryota</taxon>
        <taxon>Metazoa</taxon>
        <taxon>Ecdysozoa</taxon>
        <taxon>Arthropoda</taxon>
        <taxon>Chelicerata</taxon>
        <taxon>Arachnida</taxon>
        <taxon>Acari</taxon>
        <taxon>Parasitiformes</taxon>
        <taxon>Ixodida</taxon>
        <taxon>Ixodoidea</taxon>
        <taxon>Ixodidae</taxon>
        <taxon>Rhipicephalinae</taxon>
        <taxon>Rhipicephalus</taxon>
        <taxon>Rhipicephalus</taxon>
    </lineage>
</organism>
<feature type="signal peptide" evidence="1">
    <location>
        <begin position="1"/>
        <end position="18"/>
    </location>
</feature>